<name>A0A8X7N5P7_9BASI</name>
<gene>
    <name evidence="2" type="ORF">A4X09_0g5267</name>
</gene>
<reference evidence="2" key="2">
    <citation type="journal article" date="2019" name="IMA Fungus">
        <title>Genome sequencing and comparison of five Tilletia species to identify candidate genes for the detection of regulated species infecting wheat.</title>
        <authorList>
            <person name="Nguyen H.D.T."/>
            <person name="Sultana T."/>
            <person name="Kesanakurti P."/>
            <person name="Hambleton S."/>
        </authorList>
    </citation>
    <scope>NUCLEOTIDE SEQUENCE</scope>
    <source>
        <strain evidence="2">DAOMC 236422</strain>
    </source>
</reference>
<evidence type="ECO:0000313" key="2">
    <source>
        <dbReference type="EMBL" id="KAE8267079.1"/>
    </source>
</evidence>
<feature type="region of interest" description="Disordered" evidence="1">
    <location>
        <begin position="202"/>
        <end position="224"/>
    </location>
</feature>
<protein>
    <submittedName>
        <fullName evidence="2">Uncharacterized protein</fullName>
    </submittedName>
</protein>
<feature type="compositionally biased region" description="Low complexity" evidence="1">
    <location>
        <begin position="299"/>
        <end position="312"/>
    </location>
</feature>
<feature type="compositionally biased region" description="Low complexity" evidence="1">
    <location>
        <begin position="202"/>
        <end position="219"/>
    </location>
</feature>
<keyword evidence="3" id="KW-1185">Reference proteome</keyword>
<feature type="compositionally biased region" description="Low complexity" evidence="1">
    <location>
        <begin position="1"/>
        <end position="15"/>
    </location>
</feature>
<feature type="compositionally biased region" description="Basic and acidic residues" evidence="1">
    <location>
        <begin position="18"/>
        <end position="27"/>
    </location>
</feature>
<feature type="compositionally biased region" description="Polar residues" evidence="1">
    <location>
        <begin position="281"/>
        <end position="293"/>
    </location>
</feature>
<evidence type="ECO:0000313" key="3">
    <source>
        <dbReference type="Proteomes" id="UP000078113"/>
    </source>
</evidence>
<feature type="region of interest" description="Disordered" evidence="1">
    <location>
        <begin position="259"/>
        <end position="330"/>
    </location>
</feature>
<dbReference type="EMBL" id="LWDG02000261">
    <property type="protein sequence ID" value="KAE8267079.1"/>
    <property type="molecule type" value="Genomic_DNA"/>
</dbReference>
<dbReference type="AlphaFoldDB" id="A0A8X7N5P7"/>
<proteinExistence type="predicted"/>
<evidence type="ECO:0000256" key="1">
    <source>
        <dbReference type="SAM" id="MobiDB-lite"/>
    </source>
</evidence>
<dbReference type="Proteomes" id="UP000078113">
    <property type="component" value="Unassembled WGS sequence"/>
</dbReference>
<organism evidence="2 3">
    <name type="scientific">Tilletia walkeri</name>
    <dbReference type="NCBI Taxonomy" id="117179"/>
    <lineage>
        <taxon>Eukaryota</taxon>
        <taxon>Fungi</taxon>
        <taxon>Dikarya</taxon>
        <taxon>Basidiomycota</taxon>
        <taxon>Ustilaginomycotina</taxon>
        <taxon>Exobasidiomycetes</taxon>
        <taxon>Tilletiales</taxon>
        <taxon>Tilletiaceae</taxon>
        <taxon>Tilletia</taxon>
    </lineage>
</organism>
<comment type="caution">
    <text evidence="2">The sequence shown here is derived from an EMBL/GenBank/DDBJ whole genome shotgun (WGS) entry which is preliminary data.</text>
</comment>
<accession>A0A8X7N5P7</accession>
<feature type="region of interest" description="Disordered" evidence="1">
    <location>
        <begin position="1"/>
        <end position="27"/>
    </location>
</feature>
<sequence length="372" mass="40602">MSAYNLPIPTITLTPPSEPHRPSERVPHQTLGRRLLYVPIPTADIGWEPAGLFWAGRYAYPTVGIYGGGDDNHRIGSYRGGPEGYRFETYWNEDERASNLAKQKERMRCFAEPSPQSAQAACSSSPEPALAPAPVPAAAMVDNKKDAELKVVDTVQYDDDALDVYESAFEDDSDAESDTYSDAYTDSDFGYLSNGRSDLDSCSSFSRRSSNSSISTVQSEAGSEMGGAVSNFARKKFESQPFSIVDELQKLALKEHLANSPSPNIARGRSRSPKTVAPSYAFTSSRPKQTSTPPKMARSNSNKSSSSKSSTSAFPTQRRRASAAAASRPQVLRSQWTDAKLLAALMPNALDCAEWLDSASGWEYERRCEAEA</sequence>
<reference evidence="2" key="1">
    <citation type="submission" date="2016-04" db="EMBL/GenBank/DDBJ databases">
        <authorList>
            <person name="Nguyen H.D."/>
            <person name="Samba Siva P."/>
            <person name="Cullis J."/>
            <person name="Levesque C.A."/>
            <person name="Hambleton S."/>
        </authorList>
    </citation>
    <scope>NUCLEOTIDE SEQUENCE</scope>
    <source>
        <strain evidence="2">DAOMC 236422</strain>
    </source>
</reference>